<dbReference type="AlphaFoldDB" id="A0A1N6HFM1"/>
<dbReference type="Proteomes" id="UP000184693">
    <property type="component" value="Unassembled WGS sequence"/>
</dbReference>
<dbReference type="InterPro" id="IPR000182">
    <property type="entry name" value="GNAT_dom"/>
</dbReference>
<protein>
    <submittedName>
        <fullName evidence="2">Protein N-acetyltransferase, RimJ/RimL family</fullName>
    </submittedName>
</protein>
<feature type="domain" description="N-acetyltransferase" evidence="1">
    <location>
        <begin position="13"/>
        <end position="179"/>
    </location>
</feature>
<evidence type="ECO:0000313" key="2">
    <source>
        <dbReference type="EMBL" id="SIO18526.1"/>
    </source>
</evidence>
<proteinExistence type="predicted"/>
<dbReference type="GO" id="GO:0016747">
    <property type="term" value="F:acyltransferase activity, transferring groups other than amino-acyl groups"/>
    <property type="evidence" value="ECO:0007669"/>
    <property type="project" value="InterPro"/>
</dbReference>
<dbReference type="Pfam" id="PF13302">
    <property type="entry name" value="Acetyltransf_3"/>
    <property type="match status" value="1"/>
</dbReference>
<keyword evidence="2" id="KW-0808">Transferase</keyword>
<sequence>MSLPTPTLHTARLLLRPFTDADMDAIFALQSSPRVLRYWDAPAWKNRAQAERFIAGCRQIEREGTGARLAIERAADGVFIGWCSLGKWDPVYRSAKMGYCLDDVAWGQGFATEAANALLQWAFETLDLNRVQAETDTRNTASGRVLEKLGFVHEGTLREDCIVDGEVSDSSVYGLLKREWKPLPRR</sequence>
<dbReference type="EMBL" id="FSRM01000001">
    <property type="protein sequence ID" value="SIO18526.1"/>
    <property type="molecule type" value="Genomic_DNA"/>
</dbReference>
<organism evidence="2 3">
    <name type="scientific">Paraburkholderia phenazinium</name>
    <dbReference type="NCBI Taxonomy" id="60549"/>
    <lineage>
        <taxon>Bacteria</taxon>
        <taxon>Pseudomonadati</taxon>
        <taxon>Pseudomonadota</taxon>
        <taxon>Betaproteobacteria</taxon>
        <taxon>Burkholderiales</taxon>
        <taxon>Burkholderiaceae</taxon>
        <taxon>Paraburkholderia</taxon>
    </lineage>
</organism>
<name>A0A1N6HFM1_9BURK</name>
<dbReference type="SUPFAM" id="SSF55729">
    <property type="entry name" value="Acyl-CoA N-acyltransferases (Nat)"/>
    <property type="match status" value="1"/>
</dbReference>
<dbReference type="InterPro" id="IPR016181">
    <property type="entry name" value="Acyl_CoA_acyltransferase"/>
</dbReference>
<evidence type="ECO:0000313" key="3">
    <source>
        <dbReference type="Proteomes" id="UP000184693"/>
    </source>
</evidence>
<accession>A0A1N6HFM1</accession>
<dbReference type="PROSITE" id="PS51186">
    <property type="entry name" value="GNAT"/>
    <property type="match status" value="1"/>
</dbReference>
<gene>
    <name evidence="2" type="ORF">SAMN05444168_3240</name>
</gene>
<reference evidence="2 3" key="1">
    <citation type="submission" date="2016-11" db="EMBL/GenBank/DDBJ databases">
        <authorList>
            <person name="Jaros S."/>
            <person name="Januszkiewicz K."/>
            <person name="Wedrychowicz H."/>
        </authorList>
    </citation>
    <scope>NUCLEOTIDE SEQUENCE [LARGE SCALE GENOMIC DNA]</scope>
    <source>
        <strain evidence="2 3">GAS86</strain>
    </source>
</reference>
<dbReference type="Gene3D" id="3.40.630.30">
    <property type="match status" value="1"/>
</dbReference>
<evidence type="ECO:0000259" key="1">
    <source>
        <dbReference type="PROSITE" id="PS51186"/>
    </source>
</evidence>
<dbReference type="OrthoDB" id="9801656at2"/>
<dbReference type="RefSeq" id="WP_074265159.1">
    <property type="nucleotide sequence ID" value="NZ_FSRM01000001.1"/>
</dbReference>
<dbReference type="InterPro" id="IPR051531">
    <property type="entry name" value="N-acetyltransferase"/>
</dbReference>
<dbReference type="PANTHER" id="PTHR43792">
    <property type="entry name" value="GNAT FAMILY, PUTATIVE (AFU_ORTHOLOGUE AFUA_3G00765)-RELATED-RELATED"/>
    <property type="match status" value="1"/>
</dbReference>